<evidence type="ECO:0000313" key="3">
    <source>
        <dbReference type="Proteomes" id="UP000290572"/>
    </source>
</evidence>
<keyword evidence="3" id="KW-1185">Reference proteome</keyword>
<protein>
    <submittedName>
        <fullName evidence="2">Uncharacterized protein</fullName>
    </submittedName>
</protein>
<sequence length="125" mass="13515">MERILMVKPWSTKYLFTKILATADPRVSISVEPGISGSSDSLSEGTVNRVLQLIHMSSSNLVNMSLQDLSIPDSDYVGNWTRGTHNNSSTLALTSGKRRSKVDISSLAMSNSTGDTPVVECGVIR</sequence>
<dbReference type="EMBL" id="QBIY01012766">
    <property type="protein sequence ID" value="RXN17009.1"/>
    <property type="molecule type" value="Genomic_DNA"/>
</dbReference>
<dbReference type="AlphaFoldDB" id="A0A498P5T7"/>
<organism evidence="2 3">
    <name type="scientific">Labeo rohita</name>
    <name type="common">Indian major carp</name>
    <name type="synonym">Cyprinus rohita</name>
    <dbReference type="NCBI Taxonomy" id="84645"/>
    <lineage>
        <taxon>Eukaryota</taxon>
        <taxon>Metazoa</taxon>
        <taxon>Chordata</taxon>
        <taxon>Craniata</taxon>
        <taxon>Vertebrata</taxon>
        <taxon>Euteleostomi</taxon>
        <taxon>Actinopterygii</taxon>
        <taxon>Neopterygii</taxon>
        <taxon>Teleostei</taxon>
        <taxon>Ostariophysi</taxon>
        <taxon>Cypriniformes</taxon>
        <taxon>Cyprinidae</taxon>
        <taxon>Labeoninae</taxon>
        <taxon>Labeonini</taxon>
        <taxon>Labeo</taxon>
    </lineage>
</organism>
<evidence type="ECO:0000313" key="1">
    <source>
        <dbReference type="EMBL" id="RXN17009.1"/>
    </source>
</evidence>
<name>A0A498P5T7_LABRO</name>
<accession>A0A498P5T7</accession>
<proteinExistence type="predicted"/>
<dbReference type="EMBL" id="QBIY01003592">
    <property type="protein sequence ID" value="RXN39049.1"/>
    <property type="molecule type" value="Genomic_DNA"/>
</dbReference>
<dbReference type="Proteomes" id="UP000290572">
    <property type="component" value="Unassembled WGS sequence"/>
</dbReference>
<evidence type="ECO:0000313" key="2">
    <source>
        <dbReference type="EMBL" id="RXN39049.1"/>
    </source>
</evidence>
<gene>
    <name evidence="2" type="ORF">ROHU_000556</name>
    <name evidence="1" type="ORF">ROHU_027133</name>
</gene>
<comment type="caution">
    <text evidence="2">The sequence shown here is derived from an EMBL/GenBank/DDBJ whole genome shotgun (WGS) entry which is preliminary data.</text>
</comment>
<reference evidence="2 3" key="1">
    <citation type="submission" date="2018-03" db="EMBL/GenBank/DDBJ databases">
        <title>Draft genome sequence of Rohu Carp (Labeo rohita).</title>
        <authorList>
            <person name="Das P."/>
            <person name="Kushwaha B."/>
            <person name="Joshi C.G."/>
            <person name="Kumar D."/>
            <person name="Nagpure N.S."/>
            <person name="Sahoo L."/>
            <person name="Das S.P."/>
            <person name="Bit A."/>
            <person name="Patnaik S."/>
            <person name="Meher P.K."/>
            <person name="Jayasankar P."/>
            <person name="Koringa P.G."/>
            <person name="Patel N.V."/>
            <person name="Hinsu A.T."/>
            <person name="Kumar R."/>
            <person name="Pandey M."/>
            <person name="Agarwal S."/>
            <person name="Srivastava S."/>
            <person name="Singh M."/>
            <person name="Iquebal M.A."/>
            <person name="Jaiswal S."/>
            <person name="Angadi U.B."/>
            <person name="Kumar N."/>
            <person name="Raza M."/>
            <person name="Shah T.M."/>
            <person name="Rai A."/>
            <person name="Jena J.K."/>
        </authorList>
    </citation>
    <scope>NUCLEOTIDE SEQUENCE [LARGE SCALE GENOMIC DNA]</scope>
    <source>
        <strain evidence="2">DASCIFA01</strain>
        <tissue evidence="2">Testis</tissue>
    </source>
</reference>